<dbReference type="AlphaFoldDB" id="A0A0F9G0S4"/>
<name>A0A0F9G0S4_9ZZZZ</name>
<feature type="compositionally biased region" description="Basic and acidic residues" evidence="1">
    <location>
        <begin position="61"/>
        <end position="71"/>
    </location>
</feature>
<evidence type="ECO:0000313" key="2">
    <source>
        <dbReference type="EMBL" id="KKL92203.1"/>
    </source>
</evidence>
<feature type="region of interest" description="Disordered" evidence="1">
    <location>
        <begin position="41"/>
        <end position="83"/>
    </location>
</feature>
<dbReference type="EMBL" id="LAZR01019530">
    <property type="protein sequence ID" value="KKL92203.1"/>
    <property type="molecule type" value="Genomic_DNA"/>
</dbReference>
<protein>
    <submittedName>
        <fullName evidence="2">Uncharacterized protein</fullName>
    </submittedName>
</protein>
<comment type="caution">
    <text evidence="2">The sequence shown here is derived from an EMBL/GenBank/DDBJ whole genome shotgun (WGS) entry which is preliminary data.</text>
</comment>
<reference evidence="2" key="1">
    <citation type="journal article" date="2015" name="Nature">
        <title>Complex archaea that bridge the gap between prokaryotes and eukaryotes.</title>
        <authorList>
            <person name="Spang A."/>
            <person name="Saw J.H."/>
            <person name="Jorgensen S.L."/>
            <person name="Zaremba-Niedzwiedzka K."/>
            <person name="Martijn J."/>
            <person name="Lind A.E."/>
            <person name="van Eijk R."/>
            <person name="Schleper C."/>
            <person name="Guy L."/>
            <person name="Ettema T.J."/>
        </authorList>
    </citation>
    <scope>NUCLEOTIDE SEQUENCE</scope>
</reference>
<gene>
    <name evidence="2" type="ORF">LCGC14_1887020</name>
</gene>
<proteinExistence type="predicted"/>
<evidence type="ECO:0000256" key="1">
    <source>
        <dbReference type="SAM" id="MobiDB-lite"/>
    </source>
</evidence>
<sequence>MKLDEAIQVKTRWKMQNYPPPLADEINADNLSIEALKRLQEQRSGTGPLDEEDLLPGETVEDTKTPKSKEDVIEDGPTWPRFS</sequence>
<organism evidence="2">
    <name type="scientific">marine sediment metagenome</name>
    <dbReference type="NCBI Taxonomy" id="412755"/>
    <lineage>
        <taxon>unclassified sequences</taxon>
        <taxon>metagenomes</taxon>
        <taxon>ecological metagenomes</taxon>
    </lineage>
</organism>
<accession>A0A0F9G0S4</accession>